<organism evidence="1 2">
    <name type="scientific">Galdieria sulphuraria</name>
    <name type="common">Red alga</name>
    <dbReference type="NCBI Taxonomy" id="130081"/>
    <lineage>
        <taxon>Eukaryota</taxon>
        <taxon>Rhodophyta</taxon>
        <taxon>Bangiophyceae</taxon>
        <taxon>Galdieriales</taxon>
        <taxon>Galdieriaceae</taxon>
        <taxon>Galdieria</taxon>
    </lineage>
</organism>
<reference evidence="2" key="1">
    <citation type="journal article" date="2013" name="Science">
        <title>Gene transfer from bacteria and archaea facilitated evolution of an extremophilic eukaryote.</title>
        <authorList>
            <person name="Schonknecht G."/>
            <person name="Chen W.H."/>
            <person name="Ternes C.M."/>
            <person name="Barbier G.G."/>
            <person name="Shrestha R.P."/>
            <person name="Stanke M."/>
            <person name="Brautigam A."/>
            <person name="Baker B.J."/>
            <person name="Banfield J.F."/>
            <person name="Garavito R.M."/>
            <person name="Carr K."/>
            <person name="Wilkerson C."/>
            <person name="Rensing S.A."/>
            <person name="Gagneul D."/>
            <person name="Dickenson N.E."/>
            <person name="Oesterhelt C."/>
            <person name="Lercher M.J."/>
            <person name="Weber A.P."/>
        </authorList>
    </citation>
    <scope>NUCLEOTIDE SEQUENCE [LARGE SCALE GENOMIC DNA]</scope>
    <source>
        <strain evidence="2">074W</strain>
    </source>
</reference>
<evidence type="ECO:0000313" key="2">
    <source>
        <dbReference type="Proteomes" id="UP000030680"/>
    </source>
</evidence>
<name>M2X7C1_GALSU</name>
<dbReference type="GeneID" id="17084720"/>
<evidence type="ECO:0000313" key="1">
    <source>
        <dbReference type="EMBL" id="EME25727.1"/>
    </source>
</evidence>
<gene>
    <name evidence="1" type="ORF">Gasu_66140</name>
</gene>
<dbReference type="Proteomes" id="UP000030680">
    <property type="component" value="Unassembled WGS sequence"/>
</dbReference>
<sequence length="210" mass="23983">MEDKPSQLSSVQKHLFKVFPYWSPDKYETFRKEKIGPGSNSFCGSLFRFVREPKKRRKESPFGGLVVIGEWDVWDFSKTEVEDSDRVLEELLSSPTFERLTCYSWKQNFDISGNSNCNVFKSAGKETSETLNVDSFCEANMADEDIEMLEAVERFIKSSADFGNLLSPIIWVGTISEQNGFRETETLDQLHVSENLSSLLESGEKEEGEI</sequence>
<dbReference type="KEGG" id="gsl:Gasu_66140"/>
<dbReference type="OrthoDB" id="10348271at2759"/>
<dbReference type="EMBL" id="KB454898">
    <property type="protein sequence ID" value="EME25727.1"/>
    <property type="molecule type" value="Genomic_DNA"/>
</dbReference>
<dbReference type="RefSeq" id="XP_005702247.1">
    <property type="nucleotide sequence ID" value="XM_005702190.1"/>
</dbReference>
<dbReference type="Gramene" id="EME25727">
    <property type="protein sequence ID" value="EME25727"/>
    <property type="gene ID" value="Gasu_66140"/>
</dbReference>
<dbReference type="AlphaFoldDB" id="M2X7C1"/>
<keyword evidence="2" id="KW-1185">Reference proteome</keyword>
<proteinExistence type="predicted"/>
<protein>
    <submittedName>
        <fullName evidence="1">Uncharacterized protein</fullName>
    </submittedName>
</protein>
<accession>M2X7C1</accession>